<keyword evidence="1" id="KW-0472">Membrane</keyword>
<dbReference type="AlphaFoldDB" id="A0A4S8K3M4"/>
<gene>
    <name evidence="2" type="ORF">C4D60_Mb08t14090</name>
</gene>
<dbReference type="Proteomes" id="UP000317650">
    <property type="component" value="Chromosome 8"/>
</dbReference>
<protein>
    <recommendedName>
        <fullName evidence="4">ATP synthase subunit e, mitochondrial</fullName>
    </recommendedName>
</protein>
<dbReference type="EMBL" id="PYDT01000002">
    <property type="protein sequence ID" value="THU69407.1"/>
    <property type="molecule type" value="Genomic_DNA"/>
</dbReference>
<keyword evidence="1" id="KW-0812">Transmembrane</keyword>
<dbReference type="PANTHER" id="PTHR36028">
    <property type="entry name" value="OSJNBB0050O03.8 PROTEIN"/>
    <property type="match status" value="1"/>
</dbReference>
<evidence type="ECO:0000313" key="3">
    <source>
        <dbReference type="Proteomes" id="UP000317650"/>
    </source>
</evidence>
<keyword evidence="1" id="KW-1133">Transmembrane helix</keyword>
<feature type="transmembrane region" description="Helical" evidence="1">
    <location>
        <begin position="29"/>
        <end position="49"/>
    </location>
</feature>
<dbReference type="PANTHER" id="PTHR36028:SF2">
    <property type="entry name" value="ATP SYNTHASE SUBUNIT E, MITOCHONDRIAL"/>
    <property type="match status" value="1"/>
</dbReference>
<evidence type="ECO:0008006" key="4">
    <source>
        <dbReference type="Google" id="ProtNLM"/>
    </source>
</evidence>
<evidence type="ECO:0000256" key="1">
    <source>
        <dbReference type="SAM" id="Phobius"/>
    </source>
</evidence>
<feature type="transmembrane region" description="Helical" evidence="1">
    <location>
        <begin position="69"/>
        <end position="93"/>
    </location>
</feature>
<organism evidence="2 3">
    <name type="scientific">Musa balbisiana</name>
    <name type="common">Banana</name>
    <dbReference type="NCBI Taxonomy" id="52838"/>
    <lineage>
        <taxon>Eukaryota</taxon>
        <taxon>Viridiplantae</taxon>
        <taxon>Streptophyta</taxon>
        <taxon>Embryophyta</taxon>
        <taxon>Tracheophyta</taxon>
        <taxon>Spermatophyta</taxon>
        <taxon>Magnoliopsida</taxon>
        <taxon>Liliopsida</taxon>
        <taxon>Zingiberales</taxon>
        <taxon>Musaceae</taxon>
        <taxon>Musa</taxon>
    </lineage>
</organism>
<comment type="caution">
    <text evidence="2">The sequence shown here is derived from an EMBL/GenBank/DDBJ whole genome shotgun (WGS) entry which is preliminary data.</text>
</comment>
<keyword evidence="3" id="KW-1185">Reference proteome</keyword>
<accession>A0A4S8K3M4</accession>
<sequence length="114" mass="12390">MVSRLLMQEAQQNMVWLSHNRKRTASYRAIHLGLSAVLDLFLSLGLPSSAPRLSLPCLSELVMAIPGPYSGVSTLAFVARASAFTFGTVYGSIKLSYLRAKAKSKKKADAKGHH</sequence>
<name>A0A4S8K3M4_MUSBA</name>
<reference evidence="2 3" key="1">
    <citation type="journal article" date="2019" name="Nat. Plants">
        <title>Genome sequencing of Musa balbisiana reveals subgenome evolution and function divergence in polyploid bananas.</title>
        <authorList>
            <person name="Yao X."/>
        </authorList>
    </citation>
    <scope>NUCLEOTIDE SEQUENCE [LARGE SCALE GENOMIC DNA]</scope>
    <source>
        <strain evidence="3">cv. DH-PKW</strain>
        <tissue evidence="2">Leaves</tissue>
    </source>
</reference>
<evidence type="ECO:0000313" key="2">
    <source>
        <dbReference type="EMBL" id="THU69407.1"/>
    </source>
</evidence>
<proteinExistence type="predicted"/>